<name>A0AAV7LIL7_PLEWA</name>
<dbReference type="AlphaFoldDB" id="A0AAV7LIL7"/>
<proteinExistence type="predicted"/>
<feature type="compositionally biased region" description="Polar residues" evidence="1">
    <location>
        <begin position="65"/>
        <end position="74"/>
    </location>
</feature>
<keyword evidence="3" id="KW-1185">Reference proteome</keyword>
<accession>A0AAV7LIL7</accession>
<feature type="compositionally biased region" description="Basic residues" evidence="1">
    <location>
        <begin position="80"/>
        <end position="90"/>
    </location>
</feature>
<protein>
    <submittedName>
        <fullName evidence="2">Uncharacterized protein</fullName>
    </submittedName>
</protein>
<comment type="caution">
    <text evidence="2">The sequence shown here is derived from an EMBL/GenBank/DDBJ whole genome shotgun (WGS) entry which is preliminary data.</text>
</comment>
<dbReference type="EMBL" id="JANPWB010000015">
    <property type="protein sequence ID" value="KAJ1090329.1"/>
    <property type="molecule type" value="Genomic_DNA"/>
</dbReference>
<dbReference type="Proteomes" id="UP001066276">
    <property type="component" value="Chromosome 11"/>
</dbReference>
<evidence type="ECO:0000313" key="2">
    <source>
        <dbReference type="EMBL" id="KAJ1090329.1"/>
    </source>
</evidence>
<evidence type="ECO:0000313" key="3">
    <source>
        <dbReference type="Proteomes" id="UP001066276"/>
    </source>
</evidence>
<reference evidence="2" key="1">
    <citation type="journal article" date="2022" name="bioRxiv">
        <title>Sequencing and chromosome-scale assembly of the giantPleurodeles waltlgenome.</title>
        <authorList>
            <person name="Brown T."/>
            <person name="Elewa A."/>
            <person name="Iarovenko S."/>
            <person name="Subramanian E."/>
            <person name="Araus A.J."/>
            <person name="Petzold A."/>
            <person name="Susuki M."/>
            <person name="Suzuki K.-i.T."/>
            <person name="Hayashi T."/>
            <person name="Toyoda A."/>
            <person name="Oliveira C."/>
            <person name="Osipova E."/>
            <person name="Leigh N.D."/>
            <person name="Simon A."/>
            <person name="Yun M.H."/>
        </authorList>
    </citation>
    <scope>NUCLEOTIDE SEQUENCE</scope>
    <source>
        <strain evidence="2">20211129_DDA</strain>
        <tissue evidence="2">Liver</tissue>
    </source>
</reference>
<gene>
    <name evidence="2" type="ORF">NDU88_003462</name>
</gene>
<organism evidence="2 3">
    <name type="scientific">Pleurodeles waltl</name>
    <name type="common">Iberian ribbed newt</name>
    <dbReference type="NCBI Taxonomy" id="8319"/>
    <lineage>
        <taxon>Eukaryota</taxon>
        <taxon>Metazoa</taxon>
        <taxon>Chordata</taxon>
        <taxon>Craniata</taxon>
        <taxon>Vertebrata</taxon>
        <taxon>Euteleostomi</taxon>
        <taxon>Amphibia</taxon>
        <taxon>Batrachia</taxon>
        <taxon>Caudata</taxon>
        <taxon>Salamandroidea</taxon>
        <taxon>Salamandridae</taxon>
        <taxon>Pleurodelinae</taxon>
        <taxon>Pleurodeles</taxon>
    </lineage>
</organism>
<feature type="region of interest" description="Disordered" evidence="1">
    <location>
        <begin position="24"/>
        <end position="90"/>
    </location>
</feature>
<evidence type="ECO:0000256" key="1">
    <source>
        <dbReference type="SAM" id="MobiDB-lite"/>
    </source>
</evidence>
<sequence>MWPSGLLQNNSRQGKNMVARLRSLLMPPRDSERARQTGPTAAGRTHTEASPWRAEAASRGRTRAIASTNSSHQLSGFRALTRHPSRIKEG</sequence>